<dbReference type="GO" id="GO:0016853">
    <property type="term" value="F:isomerase activity"/>
    <property type="evidence" value="ECO:0007669"/>
    <property type="project" value="UniProtKB-KW"/>
</dbReference>
<feature type="domain" description="MDMPI C-terminal" evidence="1">
    <location>
        <begin position="132"/>
        <end position="215"/>
    </location>
</feature>
<protein>
    <submittedName>
        <fullName evidence="3">Maleylpyruvate isomerase family mycothiol-dependent enzyme</fullName>
    </submittedName>
</protein>
<proteinExistence type="predicted"/>
<keyword evidence="4" id="KW-1185">Reference proteome</keyword>
<accession>A0ABP5SE84</accession>
<organism evidence="3 4">
    <name type="scientific">Saccharopolyspora halophila</name>
    <dbReference type="NCBI Taxonomy" id="405551"/>
    <lineage>
        <taxon>Bacteria</taxon>
        <taxon>Bacillati</taxon>
        <taxon>Actinomycetota</taxon>
        <taxon>Actinomycetes</taxon>
        <taxon>Pseudonocardiales</taxon>
        <taxon>Pseudonocardiaceae</taxon>
        <taxon>Saccharopolyspora</taxon>
    </lineage>
</organism>
<dbReference type="InterPro" id="IPR017517">
    <property type="entry name" value="Maleyloyr_isom"/>
</dbReference>
<dbReference type="Proteomes" id="UP001501218">
    <property type="component" value="Unassembled WGS sequence"/>
</dbReference>
<reference evidence="4" key="1">
    <citation type="journal article" date="2019" name="Int. J. Syst. Evol. Microbiol.">
        <title>The Global Catalogue of Microorganisms (GCM) 10K type strain sequencing project: providing services to taxonomists for standard genome sequencing and annotation.</title>
        <authorList>
            <consortium name="The Broad Institute Genomics Platform"/>
            <consortium name="The Broad Institute Genome Sequencing Center for Infectious Disease"/>
            <person name="Wu L."/>
            <person name="Ma J."/>
        </authorList>
    </citation>
    <scope>NUCLEOTIDE SEQUENCE [LARGE SCALE GENOMIC DNA]</scope>
    <source>
        <strain evidence="4">JCM 16221</strain>
    </source>
</reference>
<dbReference type="InterPro" id="IPR024344">
    <property type="entry name" value="MDMPI_metal-binding"/>
</dbReference>
<evidence type="ECO:0000259" key="2">
    <source>
        <dbReference type="Pfam" id="PF11716"/>
    </source>
</evidence>
<dbReference type="SUPFAM" id="SSF109854">
    <property type="entry name" value="DinB/YfiT-like putative metalloenzymes"/>
    <property type="match status" value="1"/>
</dbReference>
<name>A0ABP5SE84_9PSEU</name>
<evidence type="ECO:0000313" key="4">
    <source>
        <dbReference type="Proteomes" id="UP001501218"/>
    </source>
</evidence>
<dbReference type="PANTHER" id="PTHR40758:SF1">
    <property type="entry name" value="CONSERVED PROTEIN"/>
    <property type="match status" value="1"/>
</dbReference>
<dbReference type="EMBL" id="BAAARA010000001">
    <property type="protein sequence ID" value="GAA2329272.1"/>
    <property type="molecule type" value="Genomic_DNA"/>
</dbReference>
<evidence type="ECO:0000313" key="3">
    <source>
        <dbReference type="EMBL" id="GAA2329272.1"/>
    </source>
</evidence>
<dbReference type="NCBIfam" id="TIGR03083">
    <property type="entry name" value="maleylpyruvate isomerase family mycothiol-dependent enzyme"/>
    <property type="match status" value="1"/>
</dbReference>
<dbReference type="RefSeq" id="WP_344125027.1">
    <property type="nucleotide sequence ID" value="NZ_BAAARA010000001.1"/>
</dbReference>
<dbReference type="InterPro" id="IPR010872">
    <property type="entry name" value="MDMPI_C-term_domain"/>
</dbReference>
<comment type="caution">
    <text evidence="3">The sequence shown here is derived from an EMBL/GenBank/DDBJ whole genome shotgun (WGS) entry which is preliminary data.</text>
</comment>
<keyword evidence="3" id="KW-0413">Isomerase</keyword>
<feature type="domain" description="Mycothiol-dependent maleylpyruvate isomerase metal-binding" evidence="2">
    <location>
        <begin position="6"/>
        <end position="119"/>
    </location>
</feature>
<dbReference type="PANTHER" id="PTHR40758">
    <property type="entry name" value="CONSERVED PROTEIN"/>
    <property type="match status" value="1"/>
</dbReference>
<sequence length="220" mass="24709">MDLHAELGHRLDAFRHQLRGDLTAPIRACPGWTLHDLADHLGNENMWVTTAVREGHPDHQRRAAPRDGLIEWFEGTCESILDALAADPDAPAWTFYPPSTVGFWLRRRTQETMMHLWDAEEALGEPTAFDTDLAVDGVSEVFDTFVPRQIELGRITAPTAFRISSSDTGHTWSYGRGEPVAEITGPVRDLLLLLWKRIPEDHPSLTWNGDRSVLDTALVP</sequence>
<evidence type="ECO:0000259" key="1">
    <source>
        <dbReference type="Pfam" id="PF07398"/>
    </source>
</evidence>
<gene>
    <name evidence="3" type="ORF">GCM10009854_00020</name>
</gene>
<dbReference type="InterPro" id="IPR034660">
    <property type="entry name" value="DinB/YfiT-like"/>
</dbReference>
<dbReference type="Pfam" id="PF07398">
    <property type="entry name" value="MDMPI_C"/>
    <property type="match status" value="1"/>
</dbReference>
<dbReference type="Pfam" id="PF11716">
    <property type="entry name" value="MDMPI_N"/>
    <property type="match status" value="1"/>
</dbReference>